<feature type="domain" description="Fibronectin type-III" evidence="7">
    <location>
        <begin position="314"/>
        <end position="408"/>
    </location>
</feature>
<dbReference type="PANTHER" id="PTHR23036:SF151">
    <property type="entry name" value="FIBRONECTIN TYPE-III DOMAIN-CONTAINING PROTEIN"/>
    <property type="match status" value="1"/>
</dbReference>
<dbReference type="GO" id="GO:0043235">
    <property type="term" value="C:receptor complex"/>
    <property type="evidence" value="ECO:0007669"/>
    <property type="project" value="TreeGrafter"/>
</dbReference>
<dbReference type="InterPro" id="IPR036116">
    <property type="entry name" value="FN3_sf"/>
</dbReference>
<feature type="domain" description="Fibronectin type-III" evidence="7">
    <location>
        <begin position="775"/>
        <end position="869"/>
    </location>
</feature>
<keyword evidence="4" id="KW-0675">Receptor</keyword>
<dbReference type="InterPro" id="IPR013783">
    <property type="entry name" value="Ig-like_fold"/>
</dbReference>
<keyword evidence="6" id="KW-0472">Membrane</keyword>
<sequence>MKGLFYEEWYKSKDSNIDSLEDVKFAILEEVKPDVIKNETPTRLSLNFQGNEEETGRRWRGFFVCSMTGEYEFYFSCEKACEWFLMEAGDNSSTHLVGGNSSAGMSTAQFIKAELSVNLTEGRAYYFEVIHYSDDEGHLIFKTRDGYYDTLHPGEWEAWSPCSSTPCGPDGRQTRDRSCLTHPVMFNYSTDGYVLSQSRTCNSEVMPFGEVPITAPSNVRGHNTRSTSIRVEWDDALALDENCTIMSYNITYHSLTENHSDSITVNYSVRQETLKDLKEFVSYCIRVFASTKKGDGPASNPIIVRTDQDKPTAAPLNVTGHNTSSTSILVEWGDVPAFDQNGIITSYNITYSSQTENLNGFAEAAPIDRRKELTGLRKFVNYNITVRASTSKGDGPESSPIVVRTGQDKPTAAPLNVTGHNTSSTSILVEWGDVPAFDQNGIITSYNITYSSQTENLNGFAEAAPIDRQKELTEPTAAPLNVTGHNTSSTSILVEWGDVPAFDQNGIITSYNITYSSQTENLNGFAEAAPIDRQKELTGLRKFVNYNITVRASTSKGDGPDSSPIVVRTDQDKPTAAPLDVTGYNTSSTSILVEWGDVPAFDQNGIITSYNITYSSQTENLNGFAEAAPIDRQKELTGLRKFVNYNITVRASTSKGDGPDSSPIVVRTDQDKPTAAPLNVTGHNTSSTSILVEWGDVPAFDQNGIITSYNITYSSQTENLNGFAEAAPIDRQKELTGLRKFVNYNITVRASTSKGNGPDSSPIVVRTDQDKPTAAPLNVTGHNTSSTSILVEWGDVPAFDQNGIITSYNITYSSQTENLNGFAEAGPIDRKKELKGLRKFVNYNITVCASTSKGDGPDSSPIVVRTDQDIPDLPPEGITAHGTSPVSIKVSWKPVPEGHENGVILGYRILFADAAEFREERHLFDVPFNFSSLEVNGLTRFTNYCVQVFAFTEKGDGNMSDCLYALTAMGVPSLAPSNISAFSSDGSTVNLSWNAVPEREGEVEIVGYAIIINGSEYNTIRFVASCSSPLLLKNVSFSDDTCIHMAALSIDGFGILSDCTIIKVPTGSGGGKRNIPPMTYTTKSMSSSSIRVNLQNVAEKKAAGKLEGFYISYQAVSRGGEPVPDLLSEPNYTMTVCAGASEVTLTGLMTYTTYKIEVALVTSKGVEEFSEPLYAGSVFTDVNSMVEALRSGNISSVLLDMYVPVKRKDLFNGSWFHVSEFLEGEIVHGILLQGEGVNLAKELKNLIKTNNVEAQFLKQDEKGTEESKETESTSAVFFEPSSPYFLNTMVISVGLLLLAVTCGLFYQACCYRLCCKRARKGTCRCRIMKQDIAESLEAFHRNFSQTYHRLRERQIQQLQQTKESRRAISKETSTSYDSDEVLAIMY</sequence>
<keyword evidence="3" id="KW-1015">Disulfide bond</keyword>
<feature type="domain" description="Fibronectin type-III" evidence="7">
    <location>
        <begin position="215"/>
        <end position="309"/>
    </location>
</feature>
<keyword evidence="5" id="KW-0325">Glycoprotein</keyword>
<keyword evidence="9" id="KW-1185">Reference proteome</keyword>
<feature type="domain" description="Fibronectin type-III" evidence="7">
    <location>
        <begin position="1076"/>
        <end position="1183"/>
    </location>
</feature>
<name>A0A2B4RKR7_STYPI</name>
<evidence type="ECO:0000256" key="2">
    <source>
        <dbReference type="ARBA" id="ARBA00022737"/>
    </source>
</evidence>
<keyword evidence="6" id="KW-1133">Transmembrane helix</keyword>
<gene>
    <name evidence="8" type="primary">Sdk2</name>
    <name evidence="8" type="ORF">AWC38_SpisGene18871</name>
</gene>
<dbReference type="PANTHER" id="PTHR23036">
    <property type="entry name" value="CYTOKINE RECEPTOR"/>
    <property type="match status" value="1"/>
</dbReference>
<evidence type="ECO:0000256" key="6">
    <source>
        <dbReference type="SAM" id="Phobius"/>
    </source>
</evidence>
<dbReference type="InterPro" id="IPR050379">
    <property type="entry name" value="Type-I_Cytokine_Rcpt"/>
</dbReference>
<feature type="transmembrane region" description="Helical" evidence="6">
    <location>
        <begin position="1284"/>
        <end position="1306"/>
    </location>
</feature>
<dbReference type="GO" id="GO:0009897">
    <property type="term" value="C:external side of plasma membrane"/>
    <property type="evidence" value="ECO:0007669"/>
    <property type="project" value="TreeGrafter"/>
</dbReference>
<dbReference type="SMART" id="SM00060">
    <property type="entry name" value="FN3"/>
    <property type="match status" value="8"/>
</dbReference>
<dbReference type="GO" id="GO:0019955">
    <property type="term" value="F:cytokine binding"/>
    <property type="evidence" value="ECO:0007669"/>
    <property type="project" value="TreeGrafter"/>
</dbReference>
<protein>
    <submittedName>
        <fullName evidence="8">Protein sidekick-2</fullName>
    </submittedName>
</protein>
<evidence type="ECO:0000256" key="4">
    <source>
        <dbReference type="ARBA" id="ARBA00023170"/>
    </source>
</evidence>
<dbReference type="InterPro" id="IPR003961">
    <property type="entry name" value="FN3_dom"/>
</dbReference>
<dbReference type="EMBL" id="LSMT01000515">
    <property type="protein sequence ID" value="PFX16842.1"/>
    <property type="molecule type" value="Genomic_DNA"/>
</dbReference>
<dbReference type="Gene3D" id="2.60.40.10">
    <property type="entry name" value="Immunoglobulins"/>
    <property type="match status" value="10"/>
</dbReference>
<dbReference type="FunFam" id="2.60.40.10:FF:000028">
    <property type="entry name" value="Neuronal cell adhesion molecule"/>
    <property type="match status" value="7"/>
</dbReference>
<evidence type="ECO:0000256" key="5">
    <source>
        <dbReference type="ARBA" id="ARBA00023180"/>
    </source>
</evidence>
<dbReference type="InterPro" id="IPR000884">
    <property type="entry name" value="TSP1_rpt"/>
</dbReference>
<dbReference type="STRING" id="50429.A0A2B4RKR7"/>
<evidence type="ECO:0000259" key="7">
    <source>
        <dbReference type="PROSITE" id="PS50853"/>
    </source>
</evidence>
<keyword evidence="1" id="KW-0732">Signal</keyword>
<organism evidence="8 9">
    <name type="scientific">Stylophora pistillata</name>
    <name type="common">Smooth cauliflower coral</name>
    <dbReference type="NCBI Taxonomy" id="50429"/>
    <lineage>
        <taxon>Eukaryota</taxon>
        <taxon>Metazoa</taxon>
        <taxon>Cnidaria</taxon>
        <taxon>Anthozoa</taxon>
        <taxon>Hexacorallia</taxon>
        <taxon>Scleractinia</taxon>
        <taxon>Astrocoeniina</taxon>
        <taxon>Pocilloporidae</taxon>
        <taxon>Stylophora</taxon>
    </lineage>
</organism>
<dbReference type="SUPFAM" id="SSF49265">
    <property type="entry name" value="Fibronectin type III"/>
    <property type="match status" value="6"/>
</dbReference>
<dbReference type="Proteomes" id="UP000225706">
    <property type="component" value="Unassembled WGS sequence"/>
</dbReference>
<evidence type="ECO:0000313" key="8">
    <source>
        <dbReference type="EMBL" id="PFX16842.1"/>
    </source>
</evidence>
<proteinExistence type="predicted"/>
<dbReference type="PROSITE" id="PS50853">
    <property type="entry name" value="FN3"/>
    <property type="match status" value="9"/>
</dbReference>
<evidence type="ECO:0000313" key="9">
    <source>
        <dbReference type="Proteomes" id="UP000225706"/>
    </source>
</evidence>
<dbReference type="Pfam" id="PF00090">
    <property type="entry name" value="TSP_1"/>
    <property type="match status" value="1"/>
</dbReference>
<dbReference type="SMART" id="SM00209">
    <property type="entry name" value="TSP1"/>
    <property type="match status" value="1"/>
</dbReference>
<feature type="domain" description="Fibronectin type-III" evidence="7">
    <location>
        <begin position="975"/>
        <end position="1067"/>
    </location>
</feature>
<dbReference type="SUPFAM" id="SSF82895">
    <property type="entry name" value="TSP-1 type 1 repeat"/>
    <property type="match status" value="1"/>
</dbReference>
<keyword evidence="2" id="KW-0677">Repeat</keyword>
<accession>A0A2B4RKR7</accession>
<keyword evidence="6" id="KW-0812">Transmembrane</keyword>
<dbReference type="InterPro" id="IPR036383">
    <property type="entry name" value="TSP1_rpt_sf"/>
</dbReference>
<reference evidence="9" key="1">
    <citation type="journal article" date="2017" name="bioRxiv">
        <title>Comparative analysis of the genomes of Stylophora pistillata and Acropora digitifera provides evidence for extensive differences between species of corals.</title>
        <authorList>
            <person name="Voolstra C.R."/>
            <person name="Li Y."/>
            <person name="Liew Y.J."/>
            <person name="Baumgarten S."/>
            <person name="Zoccola D."/>
            <person name="Flot J.-F."/>
            <person name="Tambutte S."/>
            <person name="Allemand D."/>
            <person name="Aranda M."/>
        </authorList>
    </citation>
    <scope>NUCLEOTIDE SEQUENCE [LARGE SCALE GENOMIC DNA]</scope>
</reference>
<dbReference type="OrthoDB" id="5957890at2759"/>
<feature type="domain" description="Fibronectin type-III" evidence="7">
    <location>
        <begin position="874"/>
        <end position="970"/>
    </location>
</feature>
<feature type="domain" description="Fibronectin type-III" evidence="7">
    <location>
        <begin position="478"/>
        <end position="572"/>
    </location>
</feature>
<dbReference type="Gene3D" id="2.20.100.10">
    <property type="entry name" value="Thrombospondin type-1 (TSP1) repeat"/>
    <property type="match status" value="1"/>
</dbReference>
<dbReference type="Pfam" id="PF00041">
    <property type="entry name" value="fn3"/>
    <property type="match status" value="8"/>
</dbReference>
<dbReference type="GO" id="GO:0004896">
    <property type="term" value="F:cytokine receptor activity"/>
    <property type="evidence" value="ECO:0007669"/>
    <property type="project" value="TreeGrafter"/>
</dbReference>
<dbReference type="CDD" id="cd00063">
    <property type="entry name" value="FN3"/>
    <property type="match status" value="7"/>
</dbReference>
<feature type="domain" description="Fibronectin type-III" evidence="7">
    <location>
        <begin position="577"/>
        <end position="671"/>
    </location>
</feature>
<comment type="caution">
    <text evidence="8">The sequence shown here is derived from an EMBL/GenBank/DDBJ whole genome shotgun (WGS) entry which is preliminary data.</text>
</comment>
<feature type="domain" description="Fibronectin type-III" evidence="7">
    <location>
        <begin position="676"/>
        <end position="770"/>
    </location>
</feature>
<evidence type="ECO:0000256" key="1">
    <source>
        <dbReference type="ARBA" id="ARBA00022729"/>
    </source>
</evidence>
<evidence type="ECO:0000256" key="3">
    <source>
        <dbReference type="ARBA" id="ARBA00023157"/>
    </source>
</evidence>